<dbReference type="AlphaFoldDB" id="A0A4Q1BP44"/>
<evidence type="ECO:0000313" key="19">
    <source>
        <dbReference type="Proteomes" id="UP000289152"/>
    </source>
</evidence>
<accession>A0A4Q1BP44</accession>
<dbReference type="PANTHER" id="PTHR20973">
    <property type="entry name" value="NON-SMC ELEMENT 1-RELATED"/>
    <property type="match status" value="1"/>
</dbReference>
<dbReference type="OrthoDB" id="185455at2759"/>
<dbReference type="InterPro" id="IPR036388">
    <property type="entry name" value="WH-like_DNA-bd_sf"/>
</dbReference>
<keyword evidence="14 15" id="KW-0539">Nucleus</keyword>
<dbReference type="GO" id="GO:0061630">
    <property type="term" value="F:ubiquitin protein ligase activity"/>
    <property type="evidence" value="ECO:0007669"/>
    <property type="project" value="UniProtKB-EC"/>
</dbReference>
<dbReference type="Gene3D" id="1.10.10.10">
    <property type="entry name" value="Winged helix-like DNA-binding domain superfamily/Winged helix DNA-binding domain"/>
    <property type="match status" value="1"/>
</dbReference>
<comment type="subunit">
    <text evidence="15">Component of the Smc5-Smc6 complex.</text>
</comment>
<feature type="compositionally biased region" description="Basic and acidic residues" evidence="16">
    <location>
        <begin position="272"/>
        <end position="287"/>
    </location>
</feature>
<keyword evidence="6 15" id="KW-0808">Transferase</keyword>
<keyword evidence="9 15" id="KW-0863">Zinc-finger</keyword>
<reference evidence="18 19" key="1">
    <citation type="submission" date="2016-06" db="EMBL/GenBank/DDBJ databases">
        <title>Evolution of pathogenesis and genome organization in the Tremellales.</title>
        <authorList>
            <person name="Cuomo C."/>
            <person name="Litvintseva A."/>
            <person name="Heitman J."/>
            <person name="Chen Y."/>
            <person name="Sun S."/>
            <person name="Springer D."/>
            <person name="Dromer F."/>
            <person name="Young S."/>
            <person name="Zeng Q."/>
            <person name="Chapman S."/>
            <person name="Gujja S."/>
            <person name="Saif S."/>
            <person name="Birren B."/>
        </authorList>
    </citation>
    <scope>NUCLEOTIDE SEQUENCE [LARGE SCALE GENOMIC DNA]</scope>
    <source>
        <strain evidence="18 19">ATCC 28783</strain>
    </source>
</reference>
<dbReference type="GO" id="GO:0008270">
    <property type="term" value="F:zinc ion binding"/>
    <property type="evidence" value="ECO:0007669"/>
    <property type="project" value="UniProtKB-KW"/>
</dbReference>
<dbReference type="Proteomes" id="UP000289152">
    <property type="component" value="Unassembled WGS sequence"/>
</dbReference>
<evidence type="ECO:0000256" key="11">
    <source>
        <dbReference type="ARBA" id="ARBA00022833"/>
    </source>
</evidence>
<dbReference type="InterPro" id="IPR013083">
    <property type="entry name" value="Znf_RING/FYVE/PHD"/>
</dbReference>
<dbReference type="InterPro" id="IPR014857">
    <property type="entry name" value="Nse1_RING_C4HC3-type"/>
</dbReference>
<dbReference type="CDD" id="cd16493">
    <property type="entry name" value="RING-CH-C4HC3_NSE1"/>
    <property type="match status" value="1"/>
</dbReference>
<keyword evidence="13 15" id="KW-0234">DNA repair</keyword>
<evidence type="ECO:0000256" key="4">
    <source>
        <dbReference type="ARBA" id="ARBA00012483"/>
    </source>
</evidence>
<gene>
    <name evidence="18" type="ORF">M231_03019</name>
</gene>
<keyword evidence="7 15" id="KW-0479">Metal-binding</keyword>
<evidence type="ECO:0000256" key="12">
    <source>
        <dbReference type="ARBA" id="ARBA00023172"/>
    </source>
</evidence>
<evidence type="ECO:0000256" key="8">
    <source>
        <dbReference type="ARBA" id="ARBA00022763"/>
    </source>
</evidence>
<dbReference type="GO" id="GO:0000724">
    <property type="term" value="P:double-strand break repair via homologous recombination"/>
    <property type="evidence" value="ECO:0007669"/>
    <property type="project" value="TreeGrafter"/>
</dbReference>
<keyword evidence="19" id="KW-1185">Reference proteome</keyword>
<evidence type="ECO:0000256" key="14">
    <source>
        <dbReference type="ARBA" id="ARBA00023242"/>
    </source>
</evidence>
<keyword evidence="11 15" id="KW-0862">Zinc</keyword>
<evidence type="ECO:0000256" key="7">
    <source>
        <dbReference type="ARBA" id="ARBA00022723"/>
    </source>
</evidence>
<proteinExistence type="inferred from homology"/>
<evidence type="ECO:0000256" key="15">
    <source>
        <dbReference type="RuleBase" id="RU368018"/>
    </source>
</evidence>
<dbReference type="PANTHER" id="PTHR20973:SF0">
    <property type="entry name" value="NON-STRUCTURAL MAINTENANCE OF CHROMOSOMES ELEMENT 1 HOMOLOG"/>
    <property type="match status" value="1"/>
</dbReference>
<sequence>MSYTEPTDLHRVYIQCLLSRRAMTEDVALEMYKRAISACQALNADFHPAHPRTAAGFKSFLDEIGHMLEEVGMNVREGREEIGKGRQWIVLCNTDPSDVALSATDLTPLEITFYREMIAEIMESYPANSIGHNRAIALVNRLDGSLTRSAAEAVLRALVSRGWLAKSNRGRYSLAPRAMLELENYLRGEYDGLHNCGRCKKLMLTGVACTNPKCNTHIHGFCHEALLRTRPQCPACKIPFAEQAPRPIGEASVRREEDGYVRDVKNKRKRVPRAEGDVGHSGSESEHSSPQQPESPQHDETQTQTQTQQELSESREGTEEVSTESQIPSGRKRKEPRKSGTWATQSPAGKGRMSRVPETQYDEDV</sequence>
<protein>
    <recommendedName>
        <fullName evidence="5 15">Non-structural maintenance of chromosomes element 1 homolog</fullName>
        <ecNumber evidence="4 15">2.3.2.27</ecNumber>
    </recommendedName>
</protein>
<dbReference type="InParanoid" id="A0A4Q1BP44"/>
<feature type="compositionally biased region" description="Basic and acidic residues" evidence="16">
    <location>
        <begin position="252"/>
        <end position="264"/>
    </location>
</feature>
<evidence type="ECO:0000259" key="17">
    <source>
        <dbReference type="Pfam" id="PF08746"/>
    </source>
</evidence>
<evidence type="ECO:0000313" key="18">
    <source>
        <dbReference type="EMBL" id="RXK39665.1"/>
    </source>
</evidence>
<evidence type="ECO:0000256" key="5">
    <source>
        <dbReference type="ARBA" id="ARBA00019422"/>
    </source>
</evidence>
<evidence type="ECO:0000256" key="3">
    <source>
        <dbReference type="ARBA" id="ARBA00010258"/>
    </source>
</evidence>
<feature type="domain" description="Non-structural maintenance of chromosomes element 1 RING C4HC3-type" evidence="17">
    <location>
        <begin position="196"/>
        <end position="236"/>
    </location>
</feature>
<evidence type="ECO:0000256" key="10">
    <source>
        <dbReference type="ARBA" id="ARBA00022786"/>
    </source>
</evidence>
<dbReference type="Gene3D" id="3.30.40.10">
    <property type="entry name" value="Zinc/RING finger domain, C3HC4 (zinc finger)"/>
    <property type="match status" value="1"/>
</dbReference>
<dbReference type="Pfam" id="PF07574">
    <property type="entry name" value="SMC_Nse1"/>
    <property type="match status" value="1"/>
</dbReference>
<dbReference type="GO" id="GO:0005634">
    <property type="term" value="C:nucleus"/>
    <property type="evidence" value="ECO:0007669"/>
    <property type="project" value="UniProtKB-SubCell"/>
</dbReference>
<dbReference type="Gene3D" id="3.90.1150.220">
    <property type="match status" value="1"/>
</dbReference>
<dbReference type="OMA" id="ACINHSC"/>
<evidence type="ECO:0000256" key="13">
    <source>
        <dbReference type="ARBA" id="ARBA00023204"/>
    </source>
</evidence>
<evidence type="ECO:0000256" key="6">
    <source>
        <dbReference type="ARBA" id="ARBA00022679"/>
    </source>
</evidence>
<dbReference type="VEuPathDB" id="FungiDB:TREMEDRAFT_74710"/>
<feature type="region of interest" description="Disordered" evidence="16">
    <location>
        <begin position="249"/>
        <end position="365"/>
    </location>
</feature>
<dbReference type="STRING" id="5217.A0A4Q1BP44"/>
<comment type="caution">
    <text evidence="18">The sequence shown here is derived from an EMBL/GenBank/DDBJ whole genome shotgun (WGS) entry which is preliminary data.</text>
</comment>
<keyword evidence="8 15" id="KW-0227">DNA damage</keyword>
<evidence type="ECO:0000256" key="16">
    <source>
        <dbReference type="SAM" id="MobiDB-lite"/>
    </source>
</evidence>
<keyword evidence="10 15" id="KW-0833">Ubl conjugation pathway</keyword>
<dbReference type="EC" id="2.3.2.27" evidence="4 15"/>
<dbReference type="Pfam" id="PF08746">
    <property type="entry name" value="zf-RING-like"/>
    <property type="match status" value="1"/>
</dbReference>
<comment type="similarity">
    <text evidence="3 15">Belongs to the NSE1 family.</text>
</comment>
<organism evidence="18 19">
    <name type="scientific">Tremella mesenterica</name>
    <name type="common">Jelly fungus</name>
    <dbReference type="NCBI Taxonomy" id="5217"/>
    <lineage>
        <taxon>Eukaryota</taxon>
        <taxon>Fungi</taxon>
        <taxon>Dikarya</taxon>
        <taxon>Basidiomycota</taxon>
        <taxon>Agaricomycotina</taxon>
        <taxon>Tremellomycetes</taxon>
        <taxon>Tremellales</taxon>
        <taxon>Tremellaceae</taxon>
        <taxon>Tremella</taxon>
    </lineage>
</organism>
<name>A0A4Q1BP44_TREME</name>
<comment type="function">
    <text evidence="15">Acts in a DNA repair pathway for removal of UV-induced DNA damage that is distinct from classical nucleotide excision repair and in repair of ionizing radiation damage. Functions in homologous recombination repair of DNA double strand breaks and in recovery of stalled replication forks.</text>
</comment>
<keyword evidence="12 15" id="KW-0233">DNA recombination</keyword>
<evidence type="ECO:0000256" key="9">
    <source>
        <dbReference type="ARBA" id="ARBA00022771"/>
    </source>
</evidence>
<dbReference type="GO" id="GO:0030915">
    <property type="term" value="C:Smc5-Smc6 complex"/>
    <property type="evidence" value="ECO:0007669"/>
    <property type="project" value="UniProtKB-UniRule"/>
</dbReference>
<dbReference type="InterPro" id="IPR011513">
    <property type="entry name" value="Nse1"/>
</dbReference>
<evidence type="ECO:0000256" key="1">
    <source>
        <dbReference type="ARBA" id="ARBA00000900"/>
    </source>
</evidence>
<evidence type="ECO:0000256" key="2">
    <source>
        <dbReference type="ARBA" id="ARBA00004123"/>
    </source>
</evidence>
<comment type="subcellular location">
    <subcellularLocation>
        <location evidence="2 15">Nucleus</location>
    </subcellularLocation>
</comment>
<dbReference type="EMBL" id="SDIL01000028">
    <property type="protein sequence ID" value="RXK39665.1"/>
    <property type="molecule type" value="Genomic_DNA"/>
</dbReference>
<comment type="catalytic activity">
    <reaction evidence="1 15">
        <text>S-ubiquitinyl-[E2 ubiquitin-conjugating enzyme]-L-cysteine + [acceptor protein]-L-lysine = [E2 ubiquitin-conjugating enzyme]-L-cysteine + N(6)-ubiquitinyl-[acceptor protein]-L-lysine.</text>
        <dbReference type="EC" id="2.3.2.27"/>
    </reaction>
</comment>